<feature type="compositionally biased region" description="Basic and acidic residues" evidence="9">
    <location>
        <begin position="1311"/>
        <end position="1334"/>
    </location>
</feature>
<feature type="compositionally biased region" description="Basic and acidic residues" evidence="9">
    <location>
        <begin position="1207"/>
        <end position="1218"/>
    </location>
</feature>
<keyword evidence="7" id="KW-0131">Cell cycle</keyword>
<proteinExistence type="predicted"/>
<feature type="region of interest" description="Disordered" evidence="9">
    <location>
        <begin position="1192"/>
        <end position="1355"/>
    </location>
</feature>
<keyword evidence="2" id="KW-0132">Cell division</keyword>
<dbReference type="GO" id="GO:0005634">
    <property type="term" value="C:nucleus"/>
    <property type="evidence" value="ECO:0007669"/>
    <property type="project" value="UniProtKB-SubCell"/>
</dbReference>
<evidence type="ECO:0000256" key="2">
    <source>
        <dbReference type="ARBA" id="ARBA00022618"/>
    </source>
</evidence>
<evidence type="ECO:0000256" key="5">
    <source>
        <dbReference type="ARBA" id="ARBA00023204"/>
    </source>
</evidence>
<dbReference type="GO" id="GO:0007064">
    <property type="term" value="P:mitotic sister chromatid cohesion"/>
    <property type="evidence" value="ECO:0007669"/>
    <property type="project" value="InterPro"/>
</dbReference>
<dbReference type="Gene3D" id="1.25.10.10">
    <property type="entry name" value="Leucine-rich Repeat Variant"/>
    <property type="match status" value="1"/>
</dbReference>
<evidence type="ECO:0000313" key="10">
    <source>
        <dbReference type="EMBL" id="KAK3022659.1"/>
    </source>
</evidence>
<dbReference type="InterPro" id="IPR039776">
    <property type="entry name" value="Pds5"/>
</dbReference>
<evidence type="ECO:0000256" key="4">
    <source>
        <dbReference type="ARBA" id="ARBA00022776"/>
    </source>
</evidence>
<evidence type="ECO:0000256" key="3">
    <source>
        <dbReference type="ARBA" id="ARBA00022763"/>
    </source>
</evidence>
<dbReference type="Proteomes" id="UP001188597">
    <property type="component" value="Unassembled WGS sequence"/>
</dbReference>
<evidence type="ECO:0000256" key="8">
    <source>
        <dbReference type="SAM" id="Coils"/>
    </source>
</evidence>
<keyword evidence="5" id="KW-0234">DNA repair</keyword>
<keyword evidence="4" id="KW-0498">Mitosis</keyword>
<comment type="caution">
    <text evidence="10">The sequence shown here is derived from an EMBL/GenBank/DDBJ whole genome shotgun (WGS) entry which is preliminary data.</text>
</comment>
<evidence type="ECO:0000256" key="7">
    <source>
        <dbReference type="ARBA" id="ARBA00023306"/>
    </source>
</evidence>
<reference evidence="10" key="1">
    <citation type="submission" date="2022-12" db="EMBL/GenBank/DDBJ databases">
        <title>Draft genome assemblies for two species of Escallonia (Escalloniales).</title>
        <authorList>
            <person name="Chanderbali A."/>
            <person name="Dervinis C."/>
            <person name="Anghel I."/>
            <person name="Soltis D."/>
            <person name="Soltis P."/>
            <person name="Zapata F."/>
        </authorList>
    </citation>
    <scope>NUCLEOTIDE SEQUENCE</scope>
    <source>
        <strain evidence="10">UCBG64.0493</strain>
        <tissue evidence="10">Leaf</tissue>
    </source>
</reference>
<organism evidence="10 11">
    <name type="scientific">Escallonia herrerae</name>
    <dbReference type="NCBI Taxonomy" id="1293975"/>
    <lineage>
        <taxon>Eukaryota</taxon>
        <taxon>Viridiplantae</taxon>
        <taxon>Streptophyta</taxon>
        <taxon>Embryophyta</taxon>
        <taxon>Tracheophyta</taxon>
        <taxon>Spermatophyta</taxon>
        <taxon>Magnoliopsida</taxon>
        <taxon>eudicotyledons</taxon>
        <taxon>Gunneridae</taxon>
        <taxon>Pentapetalae</taxon>
        <taxon>asterids</taxon>
        <taxon>campanulids</taxon>
        <taxon>Escalloniales</taxon>
        <taxon>Escalloniaceae</taxon>
        <taxon>Escallonia</taxon>
    </lineage>
</organism>
<evidence type="ECO:0000256" key="9">
    <source>
        <dbReference type="SAM" id="MobiDB-lite"/>
    </source>
</evidence>
<evidence type="ECO:0000256" key="6">
    <source>
        <dbReference type="ARBA" id="ARBA00023242"/>
    </source>
</evidence>
<keyword evidence="11" id="KW-1185">Reference proteome</keyword>
<dbReference type="PANTHER" id="PTHR12663:SF0">
    <property type="entry name" value="PRECOCIOUS DISSOCIATION OF SISTERS 5, ISOFORM A"/>
    <property type="match status" value="1"/>
</dbReference>
<feature type="coiled-coil region" evidence="8">
    <location>
        <begin position="455"/>
        <end position="482"/>
    </location>
</feature>
<feature type="non-terminal residue" evidence="10">
    <location>
        <position position="1"/>
    </location>
</feature>
<dbReference type="GO" id="GO:0006281">
    <property type="term" value="P:DNA repair"/>
    <property type="evidence" value="ECO:0007669"/>
    <property type="project" value="UniProtKB-KW"/>
</dbReference>
<evidence type="ECO:0000256" key="1">
    <source>
        <dbReference type="ARBA" id="ARBA00004123"/>
    </source>
</evidence>
<dbReference type="SUPFAM" id="SSF48371">
    <property type="entry name" value="ARM repeat"/>
    <property type="match status" value="1"/>
</dbReference>
<dbReference type="CDD" id="cd19953">
    <property type="entry name" value="PDS5"/>
    <property type="match status" value="1"/>
</dbReference>
<dbReference type="GO" id="GO:0000785">
    <property type="term" value="C:chromatin"/>
    <property type="evidence" value="ECO:0007669"/>
    <property type="project" value="TreeGrafter"/>
</dbReference>
<sequence length="1355" mass="152940">QAATSLSELDQTPQKSVLESMQPFLNAIVKPELLKHQDREVKLLVATCICEITRVTAPEAPYSDEILKDIFRLIVSMFTGLSDTSGPSFGRRVLILETLARYRSCVVMLDLECDDLVNEMFSTFFAVASDEHSEAVLASMETIMVVLLEESEDVREDLLIVLLSVLGRNKKDIKMAARKLAMNVIRQCSGKLEPGIKQFLISSISGDSGSFNSHIDYLDIIYDIYSCAPEVLSGVIPYLTGELLSDKLETRLKAVRLVGDLFALPGSAMGETFQPIFLEFLKRLTDRVVEVRMSVLEHVKICLMENPFRAEAPQIISALCDRLLDYDENVRKQVVAVVSDVACREISSVPVETVKLVAERLRDKSLLVKKYTIERLADIYRTYCSNRADFSTKSDEYDWIPGKIIRCFYDKDFRSDTIEPTLCNSMFPAEFSVKDKVGSWVRIFSGFDKVEVKALQKILEQKQRLQQEMQRYLSLRQMYQESDASELQKRVMFCFRVMSRCFANPAKAEENFQILDQLKDANVWKILTSLLDPNTSSLQACSYCDDLLRILGEKHRLYEFLSALSIKCSYLLFDKEHVKEILLETNVQKSAESTQFTLSCMNILVILASFSPLLLSGIEENLVHLLEDDNEVIKEGVLHILAKAGGTIREQLGVSSRSLDLILERICLEGSRRQAKYAVHALAAITKDDGLMSLSVLYKRLVDMLEERTHLPAVLQSLGCIAQTAMPVFETRESEIEDFIKRNILECSQVCLPKSVLISRLSLFGPYDVALKAVFLFQKEEKKEEDGAKESWDERSELCLLKIFGIKTLVKSYLPVKDSHLRLGIDKLLEILKSLLIFGEVSKDIRSSSIDKAHLRLSAAKAVLRLSKHWDHKIPIDVFHLTLRTSEVSLPQVRKLFLSKVHQYIKDRLLDPKYACAFLLEIGSQQPEYEEDKQNLSDIVQMCQQGKARQLSVQCDPNTQVFYPEGILPYLVHALAHHSLCPNVDECKDVKAFEPIYRQLHLFLSMLLQRDEDNKSEISISKESSSAIISIFQIIKRSEDVTDTEKSKNSYAICDIGLSVAKHLFQNQDDVQGSFASVLPPVLYRPLEKKEGDDSLVTEGQTWLADESVLAHFLSLKLEADGTVHTKTAEDEVLDDSESDGNELPLGKMLKRLKAKGAKARQAAKNESLPVRDKNENDVDILTMVRDINSDNLDAPNKFELNNGHEYVAEKTKNDQKGPRGKRKAGETTNVPIPKRRRSSLKGSMLPSVSSLSQEGVPSNESTEMDEELNISSKDKTSLREKMIEPAESDLLVSCIRKNSRSSSKHIGNSSDRKSHKVGETDDHDAKEPKKLGETDNNSGSFKKRKRRSIAGLAK</sequence>
<gene>
    <name evidence="10" type="ORF">RJ639_045425</name>
</gene>
<keyword evidence="8" id="KW-0175">Coiled coil</keyword>
<feature type="compositionally biased region" description="Basic and acidic residues" evidence="9">
    <location>
        <begin position="1273"/>
        <end position="1285"/>
    </location>
</feature>
<dbReference type="Pfam" id="PF20168">
    <property type="entry name" value="PDS5"/>
    <property type="match status" value="1"/>
</dbReference>
<dbReference type="GO" id="GO:0035825">
    <property type="term" value="P:homologous recombination"/>
    <property type="evidence" value="ECO:0007669"/>
    <property type="project" value="UniProtKB-ARBA"/>
</dbReference>
<dbReference type="GO" id="GO:0051301">
    <property type="term" value="P:cell division"/>
    <property type="evidence" value="ECO:0007669"/>
    <property type="project" value="UniProtKB-KW"/>
</dbReference>
<accession>A0AA88W9Y7</accession>
<name>A0AA88W9Y7_9ASTE</name>
<dbReference type="FunFam" id="1.25.10.10:FF:000420">
    <property type="entry name" value="Sister chromatid cohesion protein PDS5 isogeny B"/>
    <property type="match status" value="1"/>
</dbReference>
<feature type="non-terminal residue" evidence="10">
    <location>
        <position position="1355"/>
    </location>
</feature>
<dbReference type="PANTHER" id="PTHR12663">
    <property type="entry name" value="ANDROGEN INDUCED INHIBITOR OF PROLIFERATION AS3 / PDS5-RELATED"/>
    <property type="match status" value="1"/>
</dbReference>
<dbReference type="InterPro" id="IPR016024">
    <property type="entry name" value="ARM-type_fold"/>
</dbReference>
<evidence type="ECO:0000313" key="11">
    <source>
        <dbReference type="Proteomes" id="UP001188597"/>
    </source>
</evidence>
<protein>
    <submittedName>
        <fullName evidence="10">Uncharacterized protein</fullName>
    </submittedName>
</protein>
<comment type="subcellular location">
    <subcellularLocation>
        <location evidence="1">Nucleus</location>
    </subcellularLocation>
</comment>
<dbReference type="EMBL" id="JAVXUP010000699">
    <property type="protein sequence ID" value="KAK3022659.1"/>
    <property type="molecule type" value="Genomic_DNA"/>
</dbReference>
<dbReference type="InterPro" id="IPR011989">
    <property type="entry name" value="ARM-like"/>
</dbReference>
<keyword evidence="3" id="KW-0227">DNA damage</keyword>
<feature type="compositionally biased region" description="Polar residues" evidence="9">
    <location>
        <begin position="1247"/>
        <end position="1262"/>
    </location>
</feature>
<keyword evidence="6" id="KW-0539">Nucleus</keyword>